<keyword evidence="3" id="KW-1185">Reference proteome</keyword>
<dbReference type="AlphaFoldDB" id="A0A4R6YWM9"/>
<dbReference type="EMBL" id="SNZH01000007">
    <property type="protein sequence ID" value="TDR43228.1"/>
    <property type="molecule type" value="Genomic_DNA"/>
</dbReference>
<evidence type="ECO:0000313" key="3">
    <source>
        <dbReference type="Proteomes" id="UP000295293"/>
    </source>
</evidence>
<evidence type="ECO:0000256" key="1">
    <source>
        <dbReference type="SAM" id="SignalP"/>
    </source>
</evidence>
<gene>
    <name evidence="2" type="ORF">DFR29_107241</name>
</gene>
<feature type="signal peptide" evidence="1">
    <location>
        <begin position="1"/>
        <end position="21"/>
    </location>
</feature>
<proteinExistence type="predicted"/>
<feature type="chain" id="PRO_5020945130" evidence="1">
    <location>
        <begin position="22"/>
        <end position="123"/>
    </location>
</feature>
<comment type="caution">
    <text evidence="2">The sequence shown here is derived from an EMBL/GenBank/DDBJ whole genome shotgun (WGS) entry which is preliminary data.</text>
</comment>
<evidence type="ECO:0000313" key="2">
    <source>
        <dbReference type="EMBL" id="TDR43228.1"/>
    </source>
</evidence>
<organism evidence="2 3">
    <name type="scientific">Tahibacter aquaticus</name>
    <dbReference type="NCBI Taxonomy" id="520092"/>
    <lineage>
        <taxon>Bacteria</taxon>
        <taxon>Pseudomonadati</taxon>
        <taxon>Pseudomonadota</taxon>
        <taxon>Gammaproteobacteria</taxon>
        <taxon>Lysobacterales</taxon>
        <taxon>Rhodanobacteraceae</taxon>
        <taxon>Tahibacter</taxon>
    </lineage>
</organism>
<dbReference type="Proteomes" id="UP000295293">
    <property type="component" value="Unassembled WGS sequence"/>
</dbReference>
<accession>A0A4R6YWM9</accession>
<name>A0A4R6YWM9_9GAMM</name>
<sequence length="123" mass="13598">MHKKAIVFLVVAVAVSPPVFSQKFDASIFILGEKNGSGVYTFRGKKMPLPDIYTEMEGKFNQASMMEPFGVIFDESVTFKKIINVKGMLEKKGFTNIKYFSFAEGGRYMMSVSLGGVVPVPVP</sequence>
<reference evidence="2 3" key="1">
    <citation type="submission" date="2019-03" db="EMBL/GenBank/DDBJ databases">
        <title>Genomic Encyclopedia of Type Strains, Phase IV (KMG-IV): sequencing the most valuable type-strain genomes for metagenomic binning, comparative biology and taxonomic classification.</title>
        <authorList>
            <person name="Goeker M."/>
        </authorList>
    </citation>
    <scope>NUCLEOTIDE SEQUENCE [LARGE SCALE GENOMIC DNA]</scope>
    <source>
        <strain evidence="2 3">DSM 21667</strain>
    </source>
</reference>
<protein>
    <submittedName>
        <fullName evidence="2">Uncharacterized protein</fullName>
    </submittedName>
</protein>
<keyword evidence="1" id="KW-0732">Signal</keyword>